<evidence type="ECO:0008006" key="3">
    <source>
        <dbReference type="Google" id="ProtNLM"/>
    </source>
</evidence>
<dbReference type="Proteomes" id="UP000248925">
    <property type="component" value="Unassembled WGS sequence"/>
</dbReference>
<accession>A0A2W4E684</accession>
<dbReference type="Gene3D" id="1.10.530.10">
    <property type="match status" value="1"/>
</dbReference>
<comment type="caution">
    <text evidence="1">The sequence shown here is derived from an EMBL/GenBank/DDBJ whole genome shotgun (WGS) entry which is preliminary data.</text>
</comment>
<dbReference type="AlphaFoldDB" id="A0A2W4E684"/>
<evidence type="ECO:0000313" key="2">
    <source>
        <dbReference type="Proteomes" id="UP000248925"/>
    </source>
</evidence>
<proteinExistence type="predicted"/>
<sequence length="128" mass="13920">MQSIIGDHGHGYGVMQIDVGSFPDWCHSGQWKNVEAGVLKGAQVLDMKRDAIRLSQGQRISVGGRSFTGKAITNDADLIRVAVAAYNSGTWAYYNFSTNGDPDKTTTGHDYSADTLARQQAFQAFMNS</sequence>
<reference evidence="1 2" key="1">
    <citation type="journal article" date="2018" name="Sci. Rep.">
        <title>Rhizobium tumorigenes sp. nov., a novel plant tumorigenic bacterium isolated from cane gall tumors on thornless blackberry.</title>
        <authorList>
            <person name="Kuzmanovi N."/>
            <person name="Smalla K."/>
            <person name="Gronow S."/>
            <person name="PuBawska J."/>
        </authorList>
    </citation>
    <scope>NUCLEOTIDE SEQUENCE [LARGE SCALE GENOMIC DNA]</scope>
    <source>
        <strain evidence="1 2">CCBAU 85046</strain>
    </source>
</reference>
<dbReference type="EMBL" id="PCDP01000076">
    <property type="protein sequence ID" value="PZM07953.1"/>
    <property type="molecule type" value="Genomic_DNA"/>
</dbReference>
<organism evidence="1 2">
    <name type="scientific">Rhizobium tubonense</name>
    <dbReference type="NCBI Taxonomy" id="484088"/>
    <lineage>
        <taxon>Bacteria</taxon>
        <taxon>Pseudomonadati</taxon>
        <taxon>Pseudomonadota</taxon>
        <taxon>Alphaproteobacteria</taxon>
        <taxon>Hyphomicrobiales</taxon>
        <taxon>Rhizobiaceae</taxon>
        <taxon>Rhizobium/Agrobacterium group</taxon>
        <taxon>Rhizobium</taxon>
    </lineage>
</organism>
<name>A0A2W4E684_9HYPH</name>
<evidence type="ECO:0000313" key="1">
    <source>
        <dbReference type="EMBL" id="PZM07953.1"/>
    </source>
</evidence>
<gene>
    <name evidence="1" type="ORF">CPY51_29780</name>
</gene>
<keyword evidence="2" id="KW-1185">Reference proteome</keyword>
<protein>
    <recommendedName>
        <fullName evidence="3">Transglycosylase SLT domain-containing protein</fullName>
    </recommendedName>
</protein>